<dbReference type="GO" id="GO:0032217">
    <property type="term" value="F:riboflavin transmembrane transporter activity"/>
    <property type="evidence" value="ECO:0007669"/>
    <property type="project" value="UniProtKB-UniRule"/>
</dbReference>
<evidence type="ECO:0000256" key="8">
    <source>
        <dbReference type="PIRNR" id="PIRNR037778"/>
    </source>
</evidence>
<keyword evidence="4 8" id="KW-1003">Cell membrane</keyword>
<reference evidence="10" key="1">
    <citation type="submission" date="2019-04" db="EMBL/GenBank/DDBJ databases">
        <title>Evolution of Biomass-Degrading Anaerobic Consortia Revealed by Metagenomics.</title>
        <authorList>
            <person name="Peng X."/>
        </authorList>
    </citation>
    <scope>NUCLEOTIDE SEQUENCE</scope>
    <source>
        <strain evidence="10">SIG551</strain>
    </source>
</reference>
<feature type="transmembrane region" description="Helical" evidence="9">
    <location>
        <begin position="16"/>
        <end position="43"/>
    </location>
</feature>
<accession>A0A928KSK2</accession>
<dbReference type="PANTHER" id="PTHR38438">
    <property type="entry name" value="RIBOFLAVIN TRANSPORTER RIBU"/>
    <property type="match status" value="1"/>
</dbReference>
<sequence length="190" mass="20504">MKKSMTQKNIIQMTQLAVLAAISVVLVAFVRIPLIPAVPFLVYDMADAPILIAALLFGSGPALLVLFVVSVIQAVFLGGNGWVGLVMHFVASGALVFLVGEFYRKKHRFSDAVVGMVLGTLAMTALMVPMNYIFTVHFFGMPKAALDALILPAIIPFNLLKASLNSAIAAVLLKSLQPFVQKNRKMIHPV</sequence>
<evidence type="ECO:0000313" key="10">
    <source>
        <dbReference type="EMBL" id="MBE6833780.1"/>
    </source>
</evidence>
<evidence type="ECO:0000256" key="5">
    <source>
        <dbReference type="ARBA" id="ARBA00022692"/>
    </source>
</evidence>
<dbReference type="Proteomes" id="UP000754750">
    <property type="component" value="Unassembled WGS sequence"/>
</dbReference>
<keyword evidence="5 9" id="KW-0812">Transmembrane</keyword>
<evidence type="ECO:0000256" key="2">
    <source>
        <dbReference type="ARBA" id="ARBA00005540"/>
    </source>
</evidence>
<proteinExistence type="inferred from homology"/>
<keyword evidence="7 8" id="KW-0472">Membrane</keyword>
<comment type="caution">
    <text evidence="10">The sequence shown here is derived from an EMBL/GenBank/DDBJ whole genome shotgun (WGS) entry which is preliminary data.</text>
</comment>
<feature type="transmembrane region" description="Helical" evidence="9">
    <location>
        <begin position="50"/>
        <end position="76"/>
    </location>
</feature>
<evidence type="ECO:0000256" key="4">
    <source>
        <dbReference type="ARBA" id="ARBA00022475"/>
    </source>
</evidence>
<keyword evidence="6 9" id="KW-1133">Transmembrane helix</keyword>
<dbReference type="Pfam" id="PF12822">
    <property type="entry name" value="ECF_trnsprt"/>
    <property type="match status" value="1"/>
</dbReference>
<evidence type="ECO:0000313" key="11">
    <source>
        <dbReference type="Proteomes" id="UP000754750"/>
    </source>
</evidence>
<evidence type="ECO:0000256" key="1">
    <source>
        <dbReference type="ARBA" id="ARBA00004651"/>
    </source>
</evidence>
<dbReference type="InterPro" id="IPR025720">
    <property type="entry name" value="RibU"/>
</dbReference>
<dbReference type="PIRSF" id="PIRSF037778">
    <property type="entry name" value="UCP037778_transp_RibU"/>
    <property type="match status" value="1"/>
</dbReference>
<evidence type="ECO:0000256" key="6">
    <source>
        <dbReference type="ARBA" id="ARBA00022989"/>
    </source>
</evidence>
<gene>
    <name evidence="10" type="ORF">E7512_09410</name>
</gene>
<feature type="transmembrane region" description="Helical" evidence="9">
    <location>
        <begin position="154"/>
        <end position="176"/>
    </location>
</feature>
<name>A0A928KSK2_9FIRM</name>
<dbReference type="RefSeq" id="WP_020073573.1">
    <property type="nucleotide sequence ID" value="NZ_SVNY01000004.1"/>
</dbReference>
<keyword evidence="3 8" id="KW-0813">Transport</keyword>
<dbReference type="Gene3D" id="1.10.1760.20">
    <property type="match status" value="1"/>
</dbReference>
<comment type="function">
    <text evidence="8">Probably a riboflavin-binding protein that interacts with the energy-coupling factor (ECF) ABC-transporter complex.</text>
</comment>
<dbReference type="EMBL" id="SVNY01000004">
    <property type="protein sequence ID" value="MBE6833780.1"/>
    <property type="molecule type" value="Genomic_DNA"/>
</dbReference>
<evidence type="ECO:0000256" key="7">
    <source>
        <dbReference type="ARBA" id="ARBA00023136"/>
    </source>
</evidence>
<evidence type="ECO:0000256" key="3">
    <source>
        <dbReference type="ARBA" id="ARBA00022448"/>
    </source>
</evidence>
<dbReference type="AlphaFoldDB" id="A0A928KSK2"/>
<dbReference type="PANTHER" id="PTHR38438:SF1">
    <property type="entry name" value="RIBOFLAVIN TRANSPORTER RIBU"/>
    <property type="match status" value="1"/>
</dbReference>
<comment type="subcellular location">
    <subcellularLocation>
        <location evidence="1">Cell membrane</location>
        <topology evidence="1">Multi-pass membrane protein</topology>
    </subcellularLocation>
</comment>
<protein>
    <recommendedName>
        <fullName evidence="8">Riboflavin transporter</fullName>
    </recommendedName>
</protein>
<feature type="transmembrane region" description="Helical" evidence="9">
    <location>
        <begin position="82"/>
        <end position="100"/>
    </location>
</feature>
<organism evidence="10 11">
    <name type="scientific">Faecalispora sporosphaeroides</name>
    <dbReference type="NCBI Taxonomy" id="1549"/>
    <lineage>
        <taxon>Bacteria</taxon>
        <taxon>Bacillati</taxon>
        <taxon>Bacillota</taxon>
        <taxon>Clostridia</taxon>
        <taxon>Eubacteriales</taxon>
        <taxon>Oscillospiraceae</taxon>
        <taxon>Faecalispora</taxon>
    </lineage>
</organism>
<comment type="similarity">
    <text evidence="2 8">Belongs to the prokaryotic riboflavin transporter (P-RFT) (TC 2.A.87) family.</text>
</comment>
<dbReference type="InterPro" id="IPR024529">
    <property type="entry name" value="ECF_trnsprt_substrate-spec"/>
</dbReference>
<feature type="transmembrane region" description="Helical" evidence="9">
    <location>
        <begin position="112"/>
        <end position="134"/>
    </location>
</feature>
<dbReference type="GO" id="GO:0005886">
    <property type="term" value="C:plasma membrane"/>
    <property type="evidence" value="ECO:0007669"/>
    <property type="project" value="UniProtKB-SubCell"/>
</dbReference>
<evidence type="ECO:0000256" key="9">
    <source>
        <dbReference type="SAM" id="Phobius"/>
    </source>
</evidence>